<dbReference type="InterPro" id="IPR020616">
    <property type="entry name" value="Thiolase_N"/>
</dbReference>
<keyword evidence="14" id="KW-1185">Reference proteome</keyword>
<feature type="active site" description="Proton acceptor" evidence="9">
    <location>
        <position position="341"/>
    </location>
</feature>
<evidence type="ECO:0000256" key="8">
    <source>
        <dbReference type="ARBA" id="ARBA00080155"/>
    </source>
</evidence>
<proteinExistence type="inferred from homology"/>
<comment type="pathway">
    <text evidence="7">Metabolic intermediate biosynthesis; (R)-mevalonate biosynthesis; (R)-mevalonate from acetyl-CoA: step 1/3.</text>
</comment>
<feature type="active site" description="Acyl-thioester intermediate" evidence="9">
    <location>
        <position position="90"/>
    </location>
</feature>
<evidence type="ECO:0000313" key="14">
    <source>
        <dbReference type="Proteomes" id="UP000321638"/>
    </source>
</evidence>
<feature type="active site" description="Proton acceptor" evidence="9">
    <location>
        <position position="371"/>
    </location>
</feature>
<keyword evidence="4 10" id="KW-0808">Transferase</keyword>
<evidence type="ECO:0000256" key="5">
    <source>
        <dbReference type="ARBA" id="ARBA00022752"/>
    </source>
</evidence>
<evidence type="ECO:0000313" key="13">
    <source>
        <dbReference type="EMBL" id="TXL74672.1"/>
    </source>
</evidence>
<dbReference type="Pfam" id="PF00108">
    <property type="entry name" value="Thiolase_N"/>
    <property type="match status" value="1"/>
</dbReference>
<sequence length="385" mass="39659">MRQAVIAGYVRTPFHFARKGALIGVRPDDLAAMVVKAVVERAGVAPQTIEDVLMGCAYPEAEQGNNIARIAVLLAGLPLSIGGGTVNRFCGSSMTAIHIAAGQIAIGAGDAFICAGVESMTRVPQGGFNFSPNPRFRRRDNPDAELMTEAYIAMGETAENVASQYQITRLEQEKLGLASQRKAAAAQEAGRLKDEITPVATPDGVVDVDGCIRPHTTLEGLAGLKPAFRSDGTVTAGTASPLTDGAAAVLVCAQDYAAAHGLAVLARVRAVAVAGCPPEIMGMGPVPATRKALARAGLTIDDIDIVEINEAFGSQAVACLRELGIPHEKVNIDGGAIAIGHPLGATGARITGKAAQPLKREGKRFALSTQCIGGGQGVATILEAV</sequence>
<reference evidence="13 14" key="1">
    <citation type="submission" date="2019-06" db="EMBL/GenBank/DDBJ databases">
        <title>New taxonomy in bacterial strain CC-CFT640, isolated from vineyard.</title>
        <authorList>
            <person name="Lin S.-Y."/>
            <person name="Tsai C.-F."/>
            <person name="Young C.-C."/>
        </authorList>
    </citation>
    <scope>NUCLEOTIDE SEQUENCE [LARGE SCALE GENOMIC DNA]</scope>
    <source>
        <strain evidence="13 14">CC-CFT640</strain>
    </source>
</reference>
<feature type="domain" description="Thiolase N-terminal" evidence="11">
    <location>
        <begin position="5"/>
        <end position="254"/>
    </location>
</feature>
<dbReference type="CDD" id="cd00751">
    <property type="entry name" value="thiolase"/>
    <property type="match status" value="1"/>
</dbReference>
<evidence type="ECO:0000259" key="11">
    <source>
        <dbReference type="Pfam" id="PF00108"/>
    </source>
</evidence>
<dbReference type="GO" id="GO:0006635">
    <property type="term" value="P:fatty acid beta-oxidation"/>
    <property type="evidence" value="ECO:0007669"/>
    <property type="project" value="TreeGrafter"/>
</dbReference>
<evidence type="ECO:0000256" key="10">
    <source>
        <dbReference type="RuleBase" id="RU003557"/>
    </source>
</evidence>
<dbReference type="PANTHER" id="PTHR43853:SF21">
    <property type="entry name" value="STEROID 3-KETOACYL-COA THIOLASE"/>
    <property type="match status" value="1"/>
</dbReference>
<keyword evidence="6 10" id="KW-0012">Acyltransferase</keyword>
<keyword evidence="5" id="KW-0583">PHB biosynthesis</keyword>
<evidence type="ECO:0000256" key="1">
    <source>
        <dbReference type="ARBA" id="ARBA00004683"/>
    </source>
</evidence>
<evidence type="ECO:0000256" key="4">
    <source>
        <dbReference type="ARBA" id="ARBA00022679"/>
    </source>
</evidence>
<dbReference type="GO" id="GO:0003988">
    <property type="term" value="F:acetyl-CoA C-acyltransferase activity"/>
    <property type="evidence" value="ECO:0007669"/>
    <property type="project" value="UniProtKB-ARBA"/>
</dbReference>
<evidence type="ECO:0000256" key="7">
    <source>
        <dbReference type="ARBA" id="ARBA00037924"/>
    </source>
</evidence>
<evidence type="ECO:0000256" key="2">
    <source>
        <dbReference type="ARBA" id="ARBA00005189"/>
    </source>
</evidence>
<dbReference type="Gene3D" id="3.40.47.10">
    <property type="match status" value="1"/>
</dbReference>
<protein>
    <recommendedName>
        <fullName evidence="8">Beta-ketothiolase</fullName>
    </recommendedName>
</protein>
<dbReference type="FunFam" id="3.40.47.10:FF:000010">
    <property type="entry name" value="Acetyl-CoA acetyltransferase (Thiolase)"/>
    <property type="match status" value="1"/>
</dbReference>
<comment type="pathway">
    <text evidence="1">Biopolymer metabolism; poly-(R)-3-hydroxybutanoate biosynthesis.</text>
</comment>
<dbReference type="InterPro" id="IPR050215">
    <property type="entry name" value="Thiolase-like_sf_Thiolase"/>
</dbReference>
<dbReference type="InterPro" id="IPR002155">
    <property type="entry name" value="Thiolase"/>
</dbReference>
<dbReference type="InterPro" id="IPR020617">
    <property type="entry name" value="Thiolase_C"/>
</dbReference>
<dbReference type="NCBIfam" id="TIGR01930">
    <property type="entry name" value="AcCoA-C-Actrans"/>
    <property type="match status" value="1"/>
</dbReference>
<dbReference type="SUPFAM" id="SSF53901">
    <property type="entry name" value="Thiolase-like"/>
    <property type="match status" value="2"/>
</dbReference>
<dbReference type="GO" id="GO:0042619">
    <property type="term" value="P:poly-hydroxybutyrate biosynthetic process"/>
    <property type="evidence" value="ECO:0007669"/>
    <property type="project" value="UniProtKB-KW"/>
</dbReference>
<dbReference type="Proteomes" id="UP000321638">
    <property type="component" value="Unassembled WGS sequence"/>
</dbReference>
<dbReference type="GO" id="GO:0010124">
    <property type="term" value="P:phenylacetate catabolic process"/>
    <property type="evidence" value="ECO:0007669"/>
    <property type="project" value="TreeGrafter"/>
</dbReference>
<accession>A0A5C8PL36</accession>
<dbReference type="GO" id="GO:0005737">
    <property type="term" value="C:cytoplasm"/>
    <property type="evidence" value="ECO:0007669"/>
    <property type="project" value="UniProtKB-ARBA"/>
</dbReference>
<name>A0A5C8PL36_9HYPH</name>
<dbReference type="PANTHER" id="PTHR43853">
    <property type="entry name" value="3-KETOACYL-COA THIOLASE, PEROXISOMAL"/>
    <property type="match status" value="1"/>
</dbReference>
<dbReference type="InterPro" id="IPR020613">
    <property type="entry name" value="Thiolase_CS"/>
</dbReference>
<dbReference type="PROSITE" id="PS00737">
    <property type="entry name" value="THIOLASE_2"/>
    <property type="match status" value="1"/>
</dbReference>
<feature type="domain" description="Thiolase C-terminal" evidence="12">
    <location>
        <begin position="263"/>
        <end position="383"/>
    </location>
</feature>
<dbReference type="PIRSF" id="PIRSF000429">
    <property type="entry name" value="Ac-CoA_Ac_transf"/>
    <property type="match status" value="1"/>
</dbReference>
<dbReference type="EMBL" id="VDUZ01000017">
    <property type="protein sequence ID" value="TXL74672.1"/>
    <property type="molecule type" value="Genomic_DNA"/>
</dbReference>
<comment type="pathway">
    <text evidence="2">Lipid metabolism.</text>
</comment>
<evidence type="ECO:0000256" key="6">
    <source>
        <dbReference type="ARBA" id="ARBA00023315"/>
    </source>
</evidence>
<dbReference type="RefSeq" id="WP_147848045.1">
    <property type="nucleotide sequence ID" value="NZ_VDUZ01000017.1"/>
</dbReference>
<dbReference type="Pfam" id="PF02803">
    <property type="entry name" value="Thiolase_C"/>
    <property type="match status" value="1"/>
</dbReference>
<dbReference type="OrthoDB" id="9764638at2"/>
<dbReference type="InterPro" id="IPR016039">
    <property type="entry name" value="Thiolase-like"/>
</dbReference>
<dbReference type="InterPro" id="IPR020615">
    <property type="entry name" value="Thiolase_acyl_enz_int_AS"/>
</dbReference>
<dbReference type="AlphaFoldDB" id="A0A5C8PL36"/>
<evidence type="ECO:0000259" key="12">
    <source>
        <dbReference type="Pfam" id="PF02803"/>
    </source>
</evidence>
<dbReference type="PROSITE" id="PS00098">
    <property type="entry name" value="THIOLASE_1"/>
    <property type="match status" value="1"/>
</dbReference>
<gene>
    <name evidence="13" type="ORF">FHP25_16495</name>
</gene>
<comment type="similarity">
    <text evidence="3 10">Belongs to the thiolase-like superfamily. Thiolase family.</text>
</comment>
<evidence type="ECO:0000256" key="3">
    <source>
        <dbReference type="ARBA" id="ARBA00010982"/>
    </source>
</evidence>
<evidence type="ECO:0000256" key="9">
    <source>
        <dbReference type="PIRSR" id="PIRSR000429-1"/>
    </source>
</evidence>
<comment type="caution">
    <text evidence="13">The sequence shown here is derived from an EMBL/GenBank/DDBJ whole genome shotgun (WGS) entry which is preliminary data.</text>
</comment>
<organism evidence="13 14">
    <name type="scientific">Vineibacter terrae</name>
    <dbReference type="NCBI Taxonomy" id="2586908"/>
    <lineage>
        <taxon>Bacteria</taxon>
        <taxon>Pseudomonadati</taxon>
        <taxon>Pseudomonadota</taxon>
        <taxon>Alphaproteobacteria</taxon>
        <taxon>Hyphomicrobiales</taxon>
        <taxon>Vineibacter</taxon>
    </lineage>
</organism>